<feature type="transmembrane region" description="Helical" evidence="5">
    <location>
        <begin position="63"/>
        <end position="82"/>
    </location>
</feature>
<dbReference type="InterPro" id="IPR005828">
    <property type="entry name" value="MFS_sugar_transport-like"/>
</dbReference>
<dbReference type="SUPFAM" id="SSF103473">
    <property type="entry name" value="MFS general substrate transporter"/>
    <property type="match status" value="1"/>
</dbReference>
<keyword evidence="3 5" id="KW-1133">Transmembrane helix</keyword>
<dbReference type="Proteomes" id="UP001470230">
    <property type="component" value="Unassembled WGS sequence"/>
</dbReference>
<sequence>MVMLFFQQYCGVNAILNNLSSIMSLSGLNLDPNIQSALSTLAQFLACLIACFLMDTVGARKLWTLSSIGCLLALVVYAYCIFDNDHLMSVPGYIPVLSVFVYCLFFGIGQGPAPWAVFPDSFPDILRYEGICMMMLSHWVFSFVVCYTHPIITEKVGEFYAILIYIICSAGAIIYGLLCIPKKIDIDEEAFAML</sequence>
<gene>
    <name evidence="6" type="ORF">M9Y10_026621</name>
</gene>
<reference evidence="6 7" key="1">
    <citation type="submission" date="2024-04" db="EMBL/GenBank/DDBJ databases">
        <title>Tritrichomonas musculus Genome.</title>
        <authorList>
            <person name="Alves-Ferreira E."/>
            <person name="Grigg M."/>
            <person name="Lorenzi H."/>
            <person name="Galac M."/>
        </authorList>
    </citation>
    <scope>NUCLEOTIDE SEQUENCE [LARGE SCALE GENOMIC DNA]</scope>
    <source>
        <strain evidence="6 7">EAF2021</strain>
    </source>
</reference>
<keyword evidence="4 5" id="KW-0472">Membrane</keyword>
<dbReference type="EMBL" id="JAPFFF010000040">
    <property type="protein sequence ID" value="KAK8841681.1"/>
    <property type="molecule type" value="Genomic_DNA"/>
</dbReference>
<dbReference type="InterPro" id="IPR036259">
    <property type="entry name" value="MFS_trans_sf"/>
</dbReference>
<evidence type="ECO:0000256" key="5">
    <source>
        <dbReference type="SAM" id="Phobius"/>
    </source>
</evidence>
<comment type="subcellular location">
    <subcellularLocation>
        <location evidence="1">Membrane</location>
    </subcellularLocation>
</comment>
<dbReference type="Gene3D" id="1.20.1250.20">
    <property type="entry name" value="MFS general substrate transporter like domains"/>
    <property type="match status" value="1"/>
</dbReference>
<evidence type="ECO:0000256" key="4">
    <source>
        <dbReference type="ARBA" id="ARBA00023136"/>
    </source>
</evidence>
<feature type="transmembrane region" description="Helical" evidence="5">
    <location>
        <begin position="94"/>
        <end position="113"/>
    </location>
</feature>
<keyword evidence="7" id="KW-1185">Reference proteome</keyword>
<evidence type="ECO:0000256" key="2">
    <source>
        <dbReference type="ARBA" id="ARBA00022692"/>
    </source>
</evidence>
<feature type="transmembrane region" description="Helical" evidence="5">
    <location>
        <begin position="159"/>
        <end position="178"/>
    </location>
</feature>
<evidence type="ECO:0000313" key="6">
    <source>
        <dbReference type="EMBL" id="KAK8841681.1"/>
    </source>
</evidence>
<accession>A0ABR2H6X0</accession>
<proteinExistence type="predicted"/>
<feature type="transmembrane region" description="Helical" evidence="5">
    <location>
        <begin position="125"/>
        <end position="147"/>
    </location>
</feature>
<dbReference type="PANTHER" id="PTHR48021:SF1">
    <property type="entry name" value="GH07001P-RELATED"/>
    <property type="match status" value="1"/>
</dbReference>
<evidence type="ECO:0000256" key="3">
    <source>
        <dbReference type="ARBA" id="ARBA00022989"/>
    </source>
</evidence>
<organism evidence="6 7">
    <name type="scientific">Tritrichomonas musculus</name>
    <dbReference type="NCBI Taxonomy" id="1915356"/>
    <lineage>
        <taxon>Eukaryota</taxon>
        <taxon>Metamonada</taxon>
        <taxon>Parabasalia</taxon>
        <taxon>Tritrichomonadida</taxon>
        <taxon>Tritrichomonadidae</taxon>
        <taxon>Tritrichomonas</taxon>
    </lineage>
</organism>
<dbReference type="InterPro" id="IPR050549">
    <property type="entry name" value="MFS_Trehalose_Transporter"/>
</dbReference>
<comment type="caution">
    <text evidence="6">The sequence shown here is derived from an EMBL/GenBank/DDBJ whole genome shotgun (WGS) entry which is preliminary data.</text>
</comment>
<dbReference type="PANTHER" id="PTHR48021">
    <property type="match status" value="1"/>
</dbReference>
<evidence type="ECO:0000313" key="7">
    <source>
        <dbReference type="Proteomes" id="UP001470230"/>
    </source>
</evidence>
<evidence type="ECO:0000256" key="1">
    <source>
        <dbReference type="ARBA" id="ARBA00004370"/>
    </source>
</evidence>
<name>A0ABR2H6X0_9EUKA</name>
<keyword evidence="2 5" id="KW-0812">Transmembrane</keyword>
<protein>
    <submittedName>
        <fullName evidence="6">Glucose import</fullName>
    </submittedName>
</protein>
<dbReference type="Pfam" id="PF00083">
    <property type="entry name" value="Sugar_tr"/>
    <property type="match status" value="1"/>
</dbReference>